<feature type="region of interest" description="Disordered" evidence="15">
    <location>
        <begin position="1113"/>
        <end position="1169"/>
    </location>
</feature>
<evidence type="ECO:0000256" key="13">
    <source>
        <dbReference type="ARBA" id="ARBA00049349"/>
    </source>
</evidence>
<gene>
    <name evidence="18" type="ORF">O3P69_017469</name>
</gene>
<evidence type="ECO:0000256" key="2">
    <source>
        <dbReference type="ARBA" id="ARBA00009711"/>
    </source>
</evidence>
<feature type="compositionally biased region" description="Polar residues" evidence="15">
    <location>
        <begin position="843"/>
        <end position="873"/>
    </location>
</feature>
<dbReference type="Proteomes" id="UP001487740">
    <property type="component" value="Unassembled WGS sequence"/>
</dbReference>
<feature type="domain" description="JmjN" evidence="16">
    <location>
        <begin position="7"/>
        <end position="49"/>
    </location>
</feature>
<feature type="compositionally biased region" description="Basic and acidic residues" evidence="15">
    <location>
        <begin position="797"/>
        <end position="806"/>
    </location>
</feature>
<evidence type="ECO:0000256" key="14">
    <source>
        <dbReference type="ARBA" id="ARBA00053408"/>
    </source>
</evidence>
<dbReference type="InterPro" id="IPR003347">
    <property type="entry name" value="JmjC_dom"/>
</dbReference>
<evidence type="ECO:0000256" key="15">
    <source>
        <dbReference type="SAM" id="MobiDB-lite"/>
    </source>
</evidence>
<keyword evidence="19" id="KW-1185">Reference proteome</keyword>
<protein>
    <recommendedName>
        <fullName evidence="3">[histone H3]-trimethyl-L-lysine(9) demethylase</fullName>
        <ecNumber evidence="3">1.14.11.66</ecNumber>
    </recommendedName>
</protein>
<accession>A0AAW0TX44</accession>
<comment type="function">
    <text evidence="14">Probable histone demethylase that specifically demethylates 'Lys-9' and 'Lys-36' residues of histone H3, thereby playing a central role in histone code. Demethylation of Lys residue generates formaldehyde and succinate.</text>
</comment>
<feature type="region of interest" description="Disordered" evidence="15">
    <location>
        <begin position="705"/>
        <end position="729"/>
    </location>
</feature>
<keyword evidence="6" id="KW-0156">Chromatin regulator</keyword>
<feature type="compositionally biased region" description="Polar residues" evidence="15">
    <location>
        <begin position="1113"/>
        <end position="1125"/>
    </location>
</feature>
<keyword evidence="12" id="KW-0539">Nucleus</keyword>
<dbReference type="SUPFAM" id="SSF51197">
    <property type="entry name" value="Clavaminate synthase-like"/>
    <property type="match status" value="1"/>
</dbReference>
<feature type="compositionally biased region" description="Basic residues" evidence="15">
    <location>
        <begin position="431"/>
        <end position="447"/>
    </location>
</feature>
<dbReference type="InterPro" id="IPR003349">
    <property type="entry name" value="JmjN"/>
</dbReference>
<feature type="compositionally biased region" description="Low complexity" evidence="15">
    <location>
        <begin position="882"/>
        <end position="895"/>
    </location>
</feature>
<reference evidence="18 19" key="1">
    <citation type="submission" date="2023-03" db="EMBL/GenBank/DDBJ databases">
        <title>High-quality genome of Scylla paramamosain provides insights in environmental adaptation.</title>
        <authorList>
            <person name="Zhang L."/>
        </authorList>
    </citation>
    <scope>NUCLEOTIDE SEQUENCE [LARGE SCALE GENOMIC DNA]</scope>
    <source>
        <strain evidence="18">LZ_2023a</strain>
        <tissue evidence="18">Muscle</tissue>
    </source>
</reference>
<feature type="compositionally biased region" description="Basic residues" evidence="15">
    <location>
        <begin position="374"/>
        <end position="386"/>
    </location>
</feature>
<dbReference type="Gene3D" id="2.60.120.650">
    <property type="entry name" value="Cupin"/>
    <property type="match status" value="1"/>
</dbReference>
<feature type="compositionally biased region" description="Polar residues" evidence="15">
    <location>
        <begin position="1058"/>
        <end position="1067"/>
    </location>
</feature>
<keyword evidence="4" id="KW-0479">Metal-binding</keyword>
<evidence type="ECO:0000256" key="11">
    <source>
        <dbReference type="ARBA" id="ARBA00023163"/>
    </source>
</evidence>
<dbReference type="GO" id="GO:0005634">
    <property type="term" value="C:nucleus"/>
    <property type="evidence" value="ECO:0007669"/>
    <property type="project" value="TreeGrafter"/>
</dbReference>
<feature type="region of interest" description="Disordered" evidence="15">
    <location>
        <begin position="419"/>
        <end position="462"/>
    </location>
</feature>
<evidence type="ECO:0000256" key="5">
    <source>
        <dbReference type="ARBA" id="ARBA00022833"/>
    </source>
</evidence>
<feature type="compositionally biased region" description="Basic and acidic residues" evidence="15">
    <location>
        <begin position="1025"/>
        <end position="1034"/>
    </location>
</feature>
<evidence type="ECO:0000259" key="17">
    <source>
        <dbReference type="PROSITE" id="PS51184"/>
    </source>
</evidence>
<feature type="region of interest" description="Disordered" evidence="15">
    <location>
        <begin position="474"/>
        <end position="507"/>
    </location>
</feature>
<name>A0AAW0TX44_SCYPA</name>
<evidence type="ECO:0000256" key="3">
    <source>
        <dbReference type="ARBA" id="ARBA00012900"/>
    </source>
</evidence>
<dbReference type="GO" id="GO:0140684">
    <property type="term" value="F:histone H3K9me2/H3K9me3 demethylase activity"/>
    <property type="evidence" value="ECO:0007669"/>
    <property type="project" value="UniProtKB-EC"/>
</dbReference>
<proteinExistence type="inferred from homology"/>
<feature type="domain" description="JmjC" evidence="17">
    <location>
        <begin position="137"/>
        <end position="303"/>
    </location>
</feature>
<dbReference type="SMART" id="SM00545">
    <property type="entry name" value="JmjN"/>
    <property type="match status" value="1"/>
</dbReference>
<feature type="region of interest" description="Disordered" evidence="15">
    <location>
        <begin position="662"/>
        <end position="685"/>
    </location>
</feature>
<evidence type="ECO:0000313" key="18">
    <source>
        <dbReference type="EMBL" id="KAK8391869.1"/>
    </source>
</evidence>
<evidence type="ECO:0000313" key="19">
    <source>
        <dbReference type="Proteomes" id="UP001487740"/>
    </source>
</evidence>
<evidence type="ECO:0000256" key="4">
    <source>
        <dbReference type="ARBA" id="ARBA00022723"/>
    </source>
</evidence>
<feature type="compositionally biased region" description="Polar residues" evidence="15">
    <location>
        <begin position="1154"/>
        <end position="1166"/>
    </location>
</feature>
<feature type="compositionally biased region" description="Polar residues" evidence="15">
    <location>
        <begin position="899"/>
        <end position="930"/>
    </location>
</feature>
<evidence type="ECO:0000256" key="7">
    <source>
        <dbReference type="ARBA" id="ARBA00022964"/>
    </source>
</evidence>
<dbReference type="FunFam" id="2.60.120.650:FF:000048">
    <property type="entry name" value="Lysine-specific demethylase 4A"/>
    <property type="match status" value="1"/>
</dbReference>
<evidence type="ECO:0000256" key="6">
    <source>
        <dbReference type="ARBA" id="ARBA00022853"/>
    </source>
</evidence>
<keyword evidence="9" id="KW-0408">Iron</keyword>
<feature type="compositionally biased region" description="Basic residues" evidence="15">
    <location>
        <begin position="480"/>
        <end position="498"/>
    </location>
</feature>
<feature type="region of interest" description="Disordered" evidence="15">
    <location>
        <begin position="748"/>
        <end position="819"/>
    </location>
</feature>
<evidence type="ECO:0000256" key="1">
    <source>
        <dbReference type="ARBA" id="ARBA00001954"/>
    </source>
</evidence>
<dbReference type="SMART" id="SM00558">
    <property type="entry name" value="JmjC"/>
    <property type="match status" value="1"/>
</dbReference>
<keyword evidence="8" id="KW-0560">Oxidoreductase</keyword>
<dbReference type="GO" id="GO:0140681">
    <property type="term" value="F:histone H3K36me2/H3K36me3 demethylase activity"/>
    <property type="evidence" value="ECO:0007669"/>
    <property type="project" value="UniProtKB-ARBA"/>
</dbReference>
<evidence type="ECO:0000256" key="12">
    <source>
        <dbReference type="ARBA" id="ARBA00023242"/>
    </source>
</evidence>
<dbReference type="Pfam" id="PF02375">
    <property type="entry name" value="JmjN"/>
    <property type="match status" value="1"/>
</dbReference>
<comment type="similarity">
    <text evidence="2">Belongs to the JHDM3 histone demethylase family.</text>
</comment>
<dbReference type="GO" id="GO:0010468">
    <property type="term" value="P:regulation of gene expression"/>
    <property type="evidence" value="ECO:0007669"/>
    <property type="project" value="TreeGrafter"/>
</dbReference>
<dbReference type="GO" id="GO:0000785">
    <property type="term" value="C:chromatin"/>
    <property type="evidence" value="ECO:0007669"/>
    <property type="project" value="TreeGrafter"/>
</dbReference>
<dbReference type="GO" id="GO:0046872">
    <property type="term" value="F:metal ion binding"/>
    <property type="evidence" value="ECO:0007669"/>
    <property type="project" value="UniProtKB-KW"/>
</dbReference>
<organism evidence="18 19">
    <name type="scientific">Scylla paramamosain</name>
    <name type="common">Mud crab</name>
    <dbReference type="NCBI Taxonomy" id="85552"/>
    <lineage>
        <taxon>Eukaryota</taxon>
        <taxon>Metazoa</taxon>
        <taxon>Ecdysozoa</taxon>
        <taxon>Arthropoda</taxon>
        <taxon>Crustacea</taxon>
        <taxon>Multicrustacea</taxon>
        <taxon>Malacostraca</taxon>
        <taxon>Eumalacostraca</taxon>
        <taxon>Eucarida</taxon>
        <taxon>Decapoda</taxon>
        <taxon>Pleocyemata</taxon>
        <taxon>Brachyura</taxon>
        <taxon>Eubrachyura</taxon>
        <taxon>Portunoidea</taxon>
        <taxon>Portunidae</taxon>
        <taxon>Portuninae</taxon>
        <taxon>Scylla</taxon>
    </lineage>
</organism>
<evidence type="ECO:0000256" key="9">
    <source>
        <dbReference type="ARBA" id="ARBA00023004"/>
    </source>
</evidence>
<feature type="compositionally biased region" description="Polar residues" evidence="15">
    <location>
        <begin position="755"/>
        <end position="782"/>
    </location>
</feature>
<dbReference type="AlphaFoldDB" id="A0AAW0TX44"/>
<dbReference type="EC" id="1.14.11.66" evidence="3"/>
<feature type="compositionally biased region" description="Basic and acidic residues" evidence="15">
    <location>
        <begin position="388"/>
        <end position="398"/>
    </location>
</feature>
<comment type="cofactor">
    <cofactor evidence="1">
        <name>Fe(2+)</name>
        <dbReference type="ChEBI" id="CHEBI:29033"/>
    </cofactor>
</comment>
<dbReference type="PROSITE" id="PS51184">
    <property type="entry name" value="JMJC"/>
    <property type="match status" value="1"/>
</dbReference>
<sequence>MGDQPKIMVFRPTWEEFKDFNKYITYIESQGANKAGLAKIIPPPEWQPRKKGYNLDDLDMTIPAPICQVVTGKQGLYQQINIQKKPMTVKEFCALANSERYRTPKHSSYEDLERKYWKNITYVSPIYGADVSGSITDADVEEWNINKLGSILDYVNEDYGISIDGVNTAYLYFGMWKTTFAWHTEDMDLYSINYLHFGAPKTWYSIPPEHGRRLERLANGFFPNSFKACPAYLRHKMSLISPQILKQYSIPFDKITQEPGHIMITFPYGYHAGFNQGFNCAESTNFAMPRWVEYGKRATQCQCRTDMVKISMDTFVKRFQPERYELWLAGKDIGPHPEDPTRSSAAAQPSLNDVLCNKKNVTPSPLIEQLLKQSPKKKKLKRHPIHQNKNEGELIFHGEEVDEELSQVLEDIYTKAGESYTTLSDTPPGSGKRKRSASTSSHAKKKRFSADGSTDEEGDQLQKELGQAVSHLEGTLAKGGKAKKPAKPRKPRQPKIPKQKVPLPNYPQTPAVGAVQSRVAADLIQKLQMAGTTISRPAVPPPSPQSPPGPPVKAPMKMLPYHQAGPSTSTVYSRVPKKVEMLAKKMLPQSSSVSVHYKPVGASQTMVIPGTSTMIIPKKAPQRGRPLKNRLPTQVAGSLPITYKATVIPRVQKAFPCNSLSQAQQKQPNVQNFAQGGKRDSSGEIVCTPDLQSILASVAAYENAAEKGQSPTNAKVNSTTTTTSSTHNGVSAEILNADLTPEGAASPQLAAQDMPSGTTGQQELALSPPTLQDQTEETASNDKYSDDESEMPTLESSHQEECRVSAERSGSFHTATPLQIPSRETVTAFIEKLESGAVDHSPVCSSLEGNTSPHQQQCSSQPDHETQLPQMSPQHEYETQLQQSSPQPQYEAQQEYETHQQQSSPQQEYEAQHHMNSQQEYEIQQCQSSPQQEYEAHQQQQSSPQQEYELHQQQQSSPQQEYELHQQQQQSSPQQEYEAQQQHQSSPQQEYEAQQQQQQSSPQQEYEAQQPQQEYDAALRPNMDSSHHFPPAEEREGEEQQQIQNPGLLSPHQPMHHSPSQESQFMSPPQYPPFTQPQTTSPMHTEVTVPTYPAPSLPITMQAQIDELQQSQSIPHTNPTSTTMESPFPMHHQPPLATAPMTSQSPLSHMVSPMHSSLTPPHSQLIPSPETHSMAHLQQLHPSIPLSSLHSMHMSPALPQQAHHLISSQIPQQRFTHSPESQVASR</sequence>
<evidence type="ECO:0000256" key="8">
    <source>
        <dbReference type="ARBA" id="ARBA00023002"/>
    </source>
</evidence>
<dbReference type="Pfam" id="PF02373">
    <property type="entry name" value="JmjC"/>
    <property type="match status" value="1"/>
</dbReference>
<feature type="region of interest" description="Disordered" evidence="15">
    <location>
        <begin position="366"/>
        <end position="398"/>
    </location>
</feature>
<dbReference type="EMBL" id="JARAKH010000023">
    <property type="protein sequence ID" value="KAK8391869.1"/>
    <property type="molecule type" value="Genomic_DNA"/>
</dbReference>
<keyword evidence="10" id="KW-0805">Transcription regulation</keyword>
<keyword evidence="7" id="KW-0223">Dioxygenase</keyword>
<evidence type="ECO:0000259" key="16">
    <source>
        <dbReference type="PROSITE" id="PS51183"/>
    </source>
</evidence>
<dbReference type="PANTHER" id="PTHR10694:SF129">
    <property type="entry name" value="LYSINE-SPECIFIC DEMETHYLASE 4B-RELATED"/>
    <property type="match status" value="1"/>
</dbReference>
<feature type="compositionally biased region" description="Polar residues" evidence="15">
    <location>
        <begin position="662"/>
        <end position="674"/>
    </location>
</feature>
<dbReference type="GO" id="GO:0048512">
    <property type="term" value="P:circadian behavior"/>
    <property type="evidence" value="ECO:0007669"/>
    <property type="project" value="UniProtKB-ARBA"/>
</dbReference>
<dbReference type="PANTHER" id="PTHR10694">
    <property type="entry name" value="LYSINE-SPECIFIC DEMETHYLASE"/>
    <property type="match status" value="1"/>
</dbReference>
<comment type="caution">
    <text evidence="18">The sequence shown here is derived from an EMBL/GenBank/DDBJ whole genome shotgun (WGS) entry which is preliminary data.</text>
</comment>
<keyword evidence="11" id="KW-0804">Transcription</keyword>
<evidence type="ECO:0000256" key="10">
    <source>
        <dbReference type="ARBA" id="ARBA00023015"/>
    </source>
</evidence>
<comment type="catalytic activity">
    <reaction evidence="13">
        <text>N(6),N(6),N(6)-trimethyl-L-lysyl(9)-[histone H3] + 2 2-oxoglutarate + 2 O2 = N(6)-methyl-L-lysyl(9)-[histone H3] + 2 formaldehyde + 2 succinate + 2 CO2</text>
        <dbReference type="Rhea" id="RHEA:60200"/>
        <dbReference type="Rhea" id="RHEA-COMP:15538"/>
        <dbReference type="Rhea" id="RHEA-COMP:15542"/>
        <dbReference type="ChEBI" id="CHEBI:15379"/>
        <dbReference type="ChEBI" id="CHEBI:16526"/>
        <dbReference type="ChEBI" id="CHEBI:16810"/>
        <dbReference type="ChEBI" id="CHEBI:16842"/>
        <dbReference type="ChEBI" id="CHEBI:30031"/>
        <dbReference type="ChEBI" id="CHEBI:61929"/>
        <dbReference type="ChEBI" id="CHEBI:61961"/>
        <dbReference type="EC" id="1.14.11.66"/>
    </reaction>
</comment>
<keyword evidence="5" id="KW-0862">Zinc</keyword>
<feature type="region of interest" description="Disordered" evidence="15">
    <location>
        <begin position="840"/>
        <end position="1093"/>
    </location>
</feature>
<feature type="compositionally biased region" description="Low complexity" evidence="15">
    <location>
        <begin position="931"/>
        <end position="1015"/>
    </location>
</feature>
<dbReference type="PROSITE" id="PS51183">
    <property type="entry name" value="JMJN"/>
    <property type="match status" value="1"/>
</dbReference>